<dbReference type="SUPFAM" id="SSF53213">
    <property type="entry name" value="LigB-like"/>
    <property type="match status" value="1"/>
</dbReference>
<proteinExistence type="predicted"/>
<dbReference type="Gene3D" id="3.40.830.10">
    <property type="entry name" value="LigB-like"/>
    <property type="match status" value="1"/>
</dbReference>
<feature type="domain" description="Extradiol ring-cleavage dioxygenase class III enzyme subunit B" evidence="1">
    <location>
        <begin position="8"/>
        <end position="267"/>
    </location>
</feature>
<evidence type="ECO:0000313" key="2">
    <source>
        <dbReference type="EMBL" id="KHK92915.1"/>
    </source>
</evidence>
<gene>
    <name evidence="2" type="ORF">LK12_00505</name>
</gene>
<comment type="caution">
    <text evidence="2">The sequence shown here is derived from an EMBL/GenBank/DDBJ whole genome shotgun (WGS) entry which is preliminary data.</text>
</comment>
<evidence type="ECO:0000259" key="1">
    <source>
        <dbReference type="Pfam" id="PF02900"/>
    </source>
</evidence>
<dbReference type="OrthoDB" id="8673673at2"/>
<dbReference type="InterPro" id="IPR004183">
    <property type="entry name" value="Xdiol_dOase_suB"/>
</dbReference>
<accession>A0A0B1ZP32</accession>
<keyword evidence="2" id="KW-0560">Oxidoreductase</keyword>
<keyword evidence="3" id="KW-1185">Reference proteome</keyword>
<dbReference type="Proteomes" id="UP000031057">
    <property type="component" value="Unassembled WGS sequence"/>
</dbReference>
<dbReference type="EMBL" id="JTDI01000001">
    <property type="protein sequence ID" value="KHK92915.1"/>
    <property type="molecule type" value="Genomic_DNA"/>
</dbReference>
<organism evidence="2 3">
    <name type="scientific">Novosphingobium malaysiense</name>
    <dbReference type="NCBI Taxonomy" id="1348853"/>
    <lineage>
        <taxon>Bacteria</taxon>
        <taxon>Pseudomonadati</taxon>
        <taxon>Pseudomonadota</taxon>
        <taxon>Alphaproteobacteria</taxon>
        <taxon>Sphingomonadales</taxon>
        <taxon>Sphingomonadaceae</taxon>
        <taxon>Novosphingobium</taxon>
    </lineage>
</organism>
<name>A0A0B1ZP32_9SPHN</name>
<dbReference type="AlphaFoldDB" id="A0A0B1ZP32"/>
<reference evidence="2 3" key="1">
    <citation type="submission" date="2014-10" db="EMBL/GenBank/DDBJ databases">
        <title>Genome sequence of Novosphingobium malaysiense MUSC 273(T).</title>
        <authorList>
            <person name="Lee L.-H."/>
        </authorList>
    </citation>
    <scope>NUCLEOTIDE SEQUENCE [LARGE SCALE GENOMIC DNA]</scope>
    <source>
        <strain evidence="2 3">MUSC 273</strain>
    </source>
</reference>
<keyword evidence="2" id="KW-0223">Dioxygenase</keyword>
<protein>
    <submittedName>
        <fullName evidence="2">Protocatechuate 3,4-dioxygenase</fullName>
    </submittedName>
</protein>
<dbReference type="GO" id="GO:0016702">
    <property type="term" value="F:oxidoreductase activity, acting on single donors with incorporation of molecular oxygen, incorporation of two atoms of oxygen"/>
    <property type="evidence" value="ECO:0007669"/>
    <property type="project" value="UniProtKB-ARBA"/>
</dbReference>
<dbReference type="Pfam" id="PF02900">
    <property type="entry name" value="LigB"/>
    <property type="match status" value="1"/>
</dbReference>
<dbReference type="RefSeq" id="WP_039278076.1">
    <property type="nucleotide sequence ID" value="NZ_JTDI01000001.1"/>
</dbReference>
<dbReference type="STRING" id="1348853.LK12_00505"/>
<dbReference type="GO" id="GO:0008198">
    <property type="term" value="F:ferrous iron binding"/>
    <property type="evidence" value="ECO:0007669"/>
    <property type="project" value="InterPro"/>
</dbReference>
<sequence length="277" mass="30039">MAQLVGGFLMPHLPTIPSGQLLEDGELKDRVYGAFDKITQRLKDLEVDTVIIIGDDHYESFGPHCIPTCLVVTGDINVSDHVELLGMPKGLIPNNPELAQHIVQTGHDEGIDWAFAKYLGVDHSIAVPYTMTAKKIPGVKVVPVYLNDVIMPVIRSSRAAELGRSIRRAIDSFPGDERVAIFGTGGISHWVGGPGMGNINEEFDRKIMKMVEEGDLEGLIALPDREVFEQAGNGAIEIKNWICAMAAVPEAQGLTIAYEPVPAWITGCGFSELKLAA</sequence>
<evidence type="ECO:0000313" key="3">
    <source>
        <dbReference type="Proteomes" id="UP000031057"/>
    </source>
</evidence>